<evidence type="ECO:0000256" key="11">
    <source>
        <dbReference type="ARBA" id="ARBA00022960"/>
    </source>
</evidence>
<dbReference type="GO" id="GO:0008955">
    <property type="term" value="F:peptidoglycan glycosyltransferase activity"/>
    <property type="evidence" value="ECO:0007669"/>
    <property type="project" value="UniProtKB-EC"/>
</dbReference>
<keyword evidence="6" id="KW-0121">Carboxypeptidase</keyword>
<dbReference type="GO" id="GO:0009002">
    <property type="term" value="F:serine-type D-Ala-D-Ala carboxypeptidase activity"/>
    <property type="evidence" value="ECO:0007669"/>
    <property type="project" value="UniProtKB-EC"/>
</dbReference>
<evidence type="ECO:0000256" key="18">
    <source>
        <dbReference type="SAM" id="Phobius"/>
    </source>
</evidence>
<dbReference type="EMBL" id="BSOH01000007">
    <property type="protein sequence ID" value="GLR17019.1"/>
    <property type="molecule type" value="Genomic_DNA"/>
</dbReference>
<dbReference type="PANTHER" id="PTHR32282">
    <property type="entry name" value="BINDING PROTEIN TRANSPEPTIDASE, PUTATIVE-RELATED"/>
    <property type="match status" value="1"/>
</dbReference>
<organism evidence="21 22">
    <name type="scientific">Portibacter lacus</name>
    <dbReference type="NCBI Taxonomy" id="1099794"/>
    <lineage>
        <taxon>Bacteria</taxon>
        <taxon>Pseudomonadati</taxon>
        <taxon>Bacteroidota</taxon>
        <taxon>Saprospiria</taxon>
        <taxon>Saprospirales</taxon>
        <taxon>Haliscomenobacteraceae</taxon>
        <taxon>Portibacter</taxon>
    </lineage>
</organism>
<dbReference type="GO" id="GO:0008360">
    <property type="term" value="P:regulation of cell shape"/>
    <property type="evidence" value="ECO:0007669"/>
    <property type="project" value="UniProtKB-KW"/>
</dbReference>
<comment type="pathway">
    <text evidence="2">Cell wall biogenesis; peptidoglycan biosynthesis.</text>
</comment>
<protein>
    <submittedName>
        <fullName evidence="21">Penicillin-binding protein 1A</fullName>
    </submittedName>
</protein>
<keyword evidence="10" id="KW-0378">Hydrolase</keyword>
<evidence type="ECO:0000256" key="15">
    <source>
        <dbReference type="ARBA" id="ARBA00023316"/>
    </source>
</evidence>
<keyword evidence="18" id="KW-0812">Transmembrane</keyword>
<evidence type="ECO:0000313" key="21">
    <source>
        <dbReference type="EMBL" id="GLR17019.1"/>
    </source>
</evidence>
<dbReference type="RefSeq" id="WP_235290802.1">
    <property type="nucleotide sequence ID" value="NZ_BSOH01000007.1"/>
</dbReference>
<evidence type="ECO:0000256" key="10">
    <source>
        <dbReference type="ARBA" id="ARBA00022801"/>
    </source>
</evidence>
<evidence type="ECO:0000256" key="17">
    <source>
        <dbReference type="ARBA" id="ARBA00049902"/>
    </source>
</evidence>
<evidence type="ECO:0000256" key="16">
    <source>
        <dbReference type="ARBA" id="ARBA00034000"/>
    </source>
</evidence>
<dbReference type="Proteomes" id="UP001156666">
    <property type="component" value="Unassembled WGS sequence"/>
</dbReference>
<dbReference type="GO" id="GO:0009252">
    <property type="term" value="P:peptidoglycan biosynthetic process"/>
    <property type="evidence" value="ECO:0007669"/>
    <property type="project" value="UniProtKB-KW"/>
</dbReference>
<dbReference type="PANTHER" id="PTHR32282:SF11">
    <property type="entry name" value="PENICILLIN-BINDING PROTEIN 1B"/>
    <property type="match status" value="1"/>
</dbReference>
<keyword evidence="12" id="KW-0573">Peptidoglycan synthesis</keyword>
<evidence type="ECO:0000256" key="13">
    <source>
        <dbReference type="ARBA" id="ARBA00023136"/>
    </source>
</evidence>
<dbReference type="GO" id="GO:0030288">
    <property type="term" value="C:outer membrane-bounded periplasmic space"/>
    <property type="evidence" value="ECO:0007669"/>
    <property type="project" value="TreeGrafter"/>
</dbReference>
<comment type="similarity">
    <text evidence="4">In the N-terminal section; belongs to the glycosyltransferase 51 family.</text>
</comment>
<evidence type="ECO:0000256" key="7">
    <source>
        <dbReference type="ARBA" id="ARBA00022670"/>
    </source>
</evidence>
<evidence type="ECO:0000256" key="3">
    <source>
        <dbReference type="ARBA" id="ARBA00007090"/>
    </source>
</evidence>
<dbReference type="GO" id="GO:0006508">
    <property type="term" value="P:proteolysis"/>
    <property type="evidence" value="ECO:0007669"/>
    <property type="project" value="UniProtKB-KW"/>
</dbReference>
<evidence type="ECO:0000256" key="14">
    <source>
        <dbReference type="ARBA" id="ARBA00023268"/>
    </source>
</evidence>
<dbReference type="GO" id="GO:0005886">
    <property type="term" value="C:plasma membrane"/>
    <property type="evidence" value="ECO:0007669"/>
    <property type="project" value="UniProtKB-SubCell"/>
</dbReference>
<keyword evidence="8" id="KW-0328">Glycosyltransferase</keyword>
<dbReference type="InterPro" id="IPR036950">
    <property type="entry name" value="PBP_transglycosylase"/>
</dbReference>
<evidence type="ECO:0000259" key="19">
    <source>
        <dbReference type="Pfam" id="PF00905"/>
    </source>
</evidence>
<keyword evidence="11" id="KW-0133">Cell shape</keyword>
<evidence type="ECO:0000256" key="5">
    <source>
        <dbReference type="ARBA" id="ARBA00022475"/>
    </source>
</evidence>
<dbReference type="SUPFAM" id="SSF53955">
    <property type="entry name" value="Lysozyme-like"/>
    <property type="match status" value="1"/>
</dbReference>
<comment type="catalytic activity">
    <reaction evidence="17">
        <text>[GlcNAc-(1-&gt;4)-Mur2Ac(oyl-L-Ala-gamma-D-Glu-L-Lys-D-Ala-D-Ala)](n)-di-trans,octa-cis-undecaprenyl diphosphate + beta-D-GlcNAc-(1-&gt;4)-Mur2Ac(oyl-L-Ala-gamma-D-Glu-L-Lys-D-Ala-D-Ala)-di-trans,octa-cis-undecaprenyl diphosphate = [GlcNAc-(1-&gt;4)-Mur2Ac(oyl-L-Ala-gamma-D-Glu-L-Lys-D-Ala-D-Ala)](n+1)-di-trans,octa-cis-undecaprenyl diphosphate + di-trans,octa-cis-undecaprenyl diphosphate + H(+)</text>
        <dbReference type="Rhea" id="RHEA:23708"/>
        <dbReference type="Rhea" id="RHEA-COMP:9602"/>
        <dbReference type="Rhea" id="RHEA-COMP:9603"/>
        <dbReference type="ChEBI" id="CHEBI:15378"/>
        <dbReference type="ChEBI" id="CHEBI:58405"/>
        <dbReference type="ChEBI" id="CHEBI:60033"/>
        <dbReference type="ChEBI" id="CHEBI:78435"/>
        <dbReference type="EC" id="2.4.99.28"/>
    </reaction>
</comment>
<evidence type="ECO:0000256" key="4">
    <source>
        <dbReference type="ARBA" id="ARBA00007739"/>
    </source>
</evidence>
<keyword evidence="7" id="KW-0645">Protease</keyword>
<reference evidence="21" key="1">
    <citation type="journal article" date="2014" name="Int. J. Syst. Evol. Microbiol.">
        <title>Complete genome sequence of Corynebacterium casei LMG S-19264T (=DSM 44701T), isolated from a smear-ripened cheese.</title>
        <authorList>
            <consortium name="US DOE Joint Genome Institute (JGI-PGF)"/>
            <person name="Walter F."/>
            <person name="Albersmeier A."/>
            <person name="Kalinowski J."/>
            <person name="Ruckert C."/>
        </authorList>
    </citation>
    <scope>NUCLEOTIDE SEQUENCE</scope>
    <source>
        <strain evidence="21">NBRC 108769</strain>
    </source>
</reference>
<dbReference type="InterPro" id="IPR012338">
    <property type="entry name" value="Beta-lactam/transpept-like"/>
</dbReference>
<keyword evidence="15" id="KW-0961">Cell wall biogenesis/degradation</keyword>
<evidence type="ECO:0000256" key="1">
    <source>
        <dbReference type="ARBA" id="ARBA00004236"/>
    </source>
</evidence>
<evidence type="ECO:0000259" key="20">
    <source>
        <dbReference type="Pfam" id="PF00912"/>
    </source>
</evidence>
<dbReference type="Pfam" id="PF00905">
    <property type="entry name" value="Transpeptidase"/>
    <property type="match status" value="1"/>
</dbReference>
<name>A0AA37SPW0_9BACT</name>
<dbReference type="InterPro" id="IPR023346">
    <property type="entry name" value="Lysozyme-like_dom_sf"/>
</dbReference>
<feature type="domain" description="Penicillin-binding protein transpeptidase" evidence="19">
    <location>
        <begin position="494"/>
        <end position="735"/>
    </location>
</feature>
<dbReference type="Gene3D" id="3.40.710.10">
    <property type="entry name" value="DD-peptidase/beta-lactamase superfamily"/>
    <property type="match status" value="2"/>
</dbReference>
<keyword evidence="13 18" id="KW-0472">Membrane</keyword>
<dbReference type="Pfam" id="PF00912">
    <property type="entry name" value="Transgly"/>
    <property type="match status" value="1"/>
</dbReference>
<keyword evidence="14" id="KW-0511">Multifunctional enzyme</keyword>
<comment type="subcellular location">
    <subcellularLocation>
        <location evidence="1">Cell membrane</location>
    </subcellularLocation>
</comment>
<dbReference type="InterPro" id="IPR001460">
    <property type="entry name" value="PCN-bd_Tpept"/>
</dbReference>
<keyword evidence="22" id="KW-1185">Reference proteome</keyword>
<dbReference type="Gene3D" id="1.10.3810.10">
    <property type="entry name" value="Biosynthetic peptidoglycan transglycosylase-like"/>
    <property type="match status" value="1"/>
</dbReference>
<evidence type="ECO:0000256" key="6">
    <source>
        <dbReference type="ARBA" id="ARBA00022645"/>
    </source>
</evidence>
<dbReference type="SUPFAM" id="SSF56601">
    <property type="entry name" value="beta-lactamase/transpeptidase-like"/>
    <property type="match status" value="1"/>
</dbReference>
<dbReference type="InterPro" id="IPR050396">
    <property type="entry name" value="Glycosyltr_51/Transpeptidase"/>
</dbReference>
<keyword evidence="5" id="KW-1003">Cell membrane</keyword>
<comment type="similarity">
    <text evidence="3">In the C-terminal section; belongs to the transpeptidase family.</text>
</comment>
<comment type="catalytic activity">
    <reaction evidence="16">
        <text>Preferential cleavage: (Ac)2-L-Lys-D-Ala-|-D-Ala. Also transpeptidation of peptidyl-alanyl moieties that are N-acyl substituents of D-alanine.</text>
        <dbReference type="EC" id="3.4.16.4"/>
    </reaction>
</comment>
<evidence type="ECO:0000256" key="9">
    <source>
        <dbReference type="ARBA" id="ARBA00022679"/>
    </source>
</evidence>
<accession>A0AA37SPW0</accession>
<dbReference type="GO" id="GO:0071555">
    <property type="term" value="P:cell wall organization"/>
    <property type="evidence" value="ECO:0007669"/>
    <property type="project" value="UniProtKB-KW"/>
</dbReference>
<evidence type="ECO:0000313" key="22">
    <source>
        <dbReference type="Proteomes" id="UP001156666"/>
    </source>
</evidence>
<comment type="caution">
    <text evidence="21">The sequence shown here is derived from an EMBL/GenBank/DDBJ whole genome shotgun (WGS) entry which is preliminary data.</text>
</comment>
<feature type="transmembrane region" description="Helical" evidence="18">
    <location>
        <begin position="12"/>
        <end position="35"/>
    </location>
</feature>
<evidence type="ECO:0000256" key="8">
    <source>
        <dbReference type="ARBA" id="ARBA00022676"/>
    </source>
</evidence>
<sequence>MSEKGPKKQFRAYVFWMWLLAISGLLAVVALFALVSYSDLPEIDELENPKFEYATLVYTSDKKELGRYFKYNRDWVTYDELNPNIINALVATEDIRFFSHNGIDPRSFARAVLYLGKNGGGSTITQQLAKLFFTNYSRNFIKRVYQKLQEWIISLELEKRYTKEEILAMYLNKFEFIYDSYGISAAANTYFGKDQSELEPDEAAVLVGMLNNPVYYNPKMHPDRAQRKKVFVLSRMKKAGFLSAENYDIEKAKPIDLSNFKRQEDSKGLAPHFRGELTKWLKTTLSQPRYQKPGGGSYNIYLDGLKVYTTIDSKMQTYAEAAAKDHMKSLQEKYFKVWAGKDPWTYDADSNQKRIRRESLNSLVRNSERFRLLKEKYMNQIYAEIVEDFSDARLRDADVLRMLKAGSEKGYLATLMDREIITKNQAATYNKIMKSKHWPTLKSQWSKLQAQAKTDFNKKSNMKVFAYNAVGETDTIMTPMDSIKYHQMHMQIGMLAVDPESGEVKAWVGGSDHNYFQFDHINSNRQVGSTFKPFIYGTAIFQQGMSPCWKVKDVQYSIAPGDSKFGLLKKWEPSNANGKFSGENLTLYEGLKQSKNSVSVWLMKELGNVDVVRNLASNMGVPIDKIPRSPSICLGAAELSLMDMTGAYTTFANNGVYNKPIFVTKIEDKNGRLIYNAVPEQQTALPESYNYVMVDMLRYAASFIQGKYNFESEVGGKTGTTNNYVDGWFMGITPDLVVGTWVGGENPWIRFRSLANGQGGVMARPVFVDFLQKLEADPTVDYDKTKKFKKPEGGLSIEIDCKVYDEIVRQSQNDEKLNQFEEGEFEEEEF</sequence>
<dbReference type="InterPro" id="IPR001264">
    <property type="entry name" value="Glyco_trans_51"/>
</dbReference>
<gene>
    <name evidence="21" type="primary">mrcA_2</name>
    <name evidence="21" type="ORF">GCM10007940_16340</name>
</gene>
<evidence type="ECO:0000256" key="12">
    <source>
        <dbReference type="ARBA" id="ARBA00022984"/>
    </source>
</evidence>
<reference evidence="21" key="2">
    <citation type="submission" date="2023-01" db="EMBL/GenBank/DDBJ databases">
        <title>Draft genome sequence of Portibacter lacus strain NBRC 108769.</title>
        <authorList>
            <person name="Sun Q."/>
            <person name="Mori K."/>
        </authorList>
    </citation>
    <scope>NUCLEOTIDE SEQUENCE</scope>
    <source>
        <strain evidence="21">NBRC 108769</strain>
    </source>
</reference>
<feature type="domain" description="Glycosyl transferase family 51" evidence="20">
    <location>
        <begin position="64"/>
        <end position="237"/>
    </location>
</feature>
<keyword evidence="9" id="KW-0808">Transferase</keyword>
<dbReference type="GO" id="GO:0008658">
    <property type="term" value="F:penicillin binding"/>
    <property type="evidence" value="ECO:0007669"/>
    <property type="project" value="InterPro"/>
</dbReference>
<evidence type="ECO:0000256" key="2">
    <source>
        <dbReference type="ARBA" id="ARBA00004752"/>
    </source>
</evidence>
<dbReference type="AlphaFoldDB" id="A0AA37SPW0"/>
<proteinExistence type="inferred from homology"/>
<keyword evidence="18" id="KW-1133">Transmembrane helix</keyword>